<dbReference type="EMBL" id="CP074694">
    <property type="protein sequence ID" value="QVL35003.1"/>
    <property type="molecule type" value="Genomic_DNA"/>
</dbReference>
<gene>
    <name evidence="6" type="ORF">KIH39_24315</name>
</gene>
<dbReference type="InterPro" id="IPR050361">
    <property type="entry name" value="MPP/UQCRC_Complex"/>
</dbReference>
<dbReference type="PROSITE" id="PS00143">
    <property type="entry name" value="INSULINASE"/>
    <property type="match status" value="1"/>
</dbReference>
<feature type="domain" description="Peptidase M16 C-terminal" evidence="5">
    <location>
        <begin position="614"/>
        <end position="793"/>
    </location>
</feature>
<name>A0A8E6F0N7_9BACT</name>
<dbReference type="PANTHER" id="PTHR11851:SF49">
    <property type="entry name" value="MITOCHONDRIAL-PROCESSING PEPTIDASE SUBUNIT ALPHA"/>
    <property type="match status" value="1"/>
</dbReference>
<evidence type="ECO:0000256" key="1">
    <source>
        <dbReference type="ARBA" id="ARBA00001947"/>
    </source>
</evidence>
<dbReference type="InterPro" id="IPR001431">
    <property type="entry name" value="Pept_M16_Zn_BS"/>
</dbReference>
<dbReference type="GO" id="GO:0006508">
    <property type="term" value="P:proteolysis"/>
    <property type="evidence" value="ECO:0007669"/>
    <property type="project" value="InterPro"/>
</dbReference>
<dbReference type="InterPro" id="IPR011249">
    <property type="entry name" value="Metalloenz_LuxS/M16"/>
</dbReference>
<evidence type="ECO:0000259" key="5">
    <source>
        <dbReference type="Pfam" id="PF05193"/>
    </source>
</evidence>
<dbReference type="InterPro" id="IPR011765">
    <property type="entry name" value="Pept_M16_N"/>
</dbReference>
<dbReference type="SUPFAM" id="SSF63411">
    <property type="entry name" value="LuxS/MPP-like metallohydrolase"/>
    <property type="match status" value="4"/>
</dbReference>
<dbReference type="AlphaFoldDB" id="A0A8E6F0N7"/>
<comment type="cofactor">
    <cofactor evidence="1">
        <name>Zn(2+)</name>
        <dbReference type="ChEBI" id="CHEBI:29105"/>
    </cofactor>
</comment>
<reference evidence="6" key="1">
    <citation type="submission" date="2021-05" db="EMBL/GenBank/DDBJ databases">
        <title>Complete genome sequence of the cellulolytic planctomycete Telmatocola sphagniphila SP2T and characterization of the first cellulase from planctomycetes.</title>
        <authorList>
            <person name="Rakitin A.L."/>
            <person name="Beletsky A.V."/>
            <person name="Naumoff D.G."/>
            <person name="Kulichevskaya I.S."/>
            <person name="Mardanov A.V."/>
            <person name="Ravin N.V."/>
            <person name="Dedysh S.N."/>
        </authorList>
    </citation>
    <scope>NUCLEOTIDE SEQUENCE</scope>
    <source>
        <strain evidence="6">SP2T</strain>
    </source>
</reference>
<dbReference type="Pfam" id="PF05193">
    <property type="entry name" value="Peptidase_M16_C"/>
    <property type="match status" value="2"/>
</dbReference>
<evidence type="ECO:0000259" key="4">
    <source>
        <dbReference type="Pfam" id="PF00675"/>
    </source>
</evidence>
<comment type="similarity">
    <text evidence="2 3">Belongs to the peptidase M16 family.</text>
</comment>
<evidence type="ECO:0000313" key="7">
    <source>
        <dbReference type="Proteomes" id="UP000676194"/>
    </source>
</evidence>
<dbReference type="InterPro" id="IPR007863">
    <property type="entry name" value="Peptidase_M16_C"/>
</dbReference>
<sequence>MANGLQVLLLPDPSEAKVTVNITILVGSRHEGLGETGMAHLLEHMVFKGTPTFPNVPKSLSEHGADFNGTTWLDRTNYFETMPASNDNLEFGIQLEADRLVNSNVKREDLVSEMTVVRNEFEMGENNPEAILSQRMNAVAYEWHNYGKSTIGNRSDIERVPVENLQQFYKKYYQPDNAVLIVAGKFDEKKALELIGKYFGKLKKPTRVLPKTYSEEPAQDGERIAVLRRVGKVGAAGLLYHIPAFVHPDYPVIELLEDVLSRDSGRLHKALIDTKLATTLNGTSYGLHDPGYLEEFCKCTPQNVDKVLDTMVNVVEGIAQQPITEEELKISKQRFTKFNEQLVSKTSNFAIRLSEAAACGDYRLFFLHRDRAEQVTLEDINRVAKTYLIRSNRTMGKYYPTAKPERAKIPATPEIATVLKDYKGRAAMTLGEAFIPTPENIEKRVVRGQIDSIKTAFITKKTKGEVVDLHLNLRFGNEETLKGKNKSIDLLGDLLMRGTATKTRKQIQDELDALGSNLSVGADLGLLTVSIHSKKSKLLPTLAILEDVLRHPGFNVEEFELLKNEYRERLTKGKTDPQALAMREMRRRLNPFPKDNIRYTPTVDEELERLDSTTLESLKEIYSQFSAQTGELAIVGDFEPEVVQPAIKKLILGWTTTVAYKRVERPAVKDILSGKEVINTPDKENAVYLAGLSFPMTDSDPQYPAMRIGNFILGEAPLASRISVRVRGEKGLSYGAGSFTSSSPKDKNSSFTMYAITNPNNMGKVNATIAEELNKFLKEGLSLDELDKGKASLLESMKLQHADDNVLANDLANGLFLGRTFDYYKNLEKQIQDVKAEEVQKAFQENVKPERLIIIEAGDFKKK</sequence>
<evidence type="ECO:0000313" key="6">
    <source>
        <dbReference type="EMBL" id="QVL35003.1"/>
    </source>
</evidence>
<dbReference type="PANTHER" id="PTHR11851">
    <property type="entry name" value="METALLOPROTEASE"/>
    <property type="match status" value="1"/>
</dbReference>
<dbReference type="Gene3D" id="3.30.830.10">
    <property type="entry name" value="Metalloenzyme, LuxS/M16 peptidase-like"/>
    <property type="match status" value="4"/>
</dbReference>
<dbReference type="Pfam" id="PF00675">
    <property type="entry name" value="Peptidase_M16"/>
    <property type="match status" value="1"/>
</dbReference>
<proteinExistence type="inferred from homology"/>
<feature type="domain" description="Peptidase M16 N-terminal" evidence="4">
    <location>
        <begin position="7"/>
        <end position="152"/>
    </location>
</feature>
<organism evidence="6 7">
    <name type="scientific">Telmatocola sphagniphila</name>
    <dbReference type="NCBI Taxonomy" id="1123043"/>
    <lineage>
        <taxon>Bacteria</taxon>
        <taxon>Pseudomonadati</taxon>
        <taxon>Planctomycetota</taxon>
        <taxon>Planctomycetia</taxon>
        <taxon>Gemmatales</taxon>
        <taxon>Gemmataceae</taxon>
    </lineage>
</organism>
<feature type="domain" description="Peptidase M16 C-terminal" evidence="5">
    <location>
        <begin position="161"/>
        <end position="333"/>
    </location>
</feature>
<dbReference type="KEGG" id="tsph:KIH39_24315"/>
<dbReference type="GO" id="GO:0004222">
    <property type="term" value="F:metalloendopeptidase activity"/>
    <property type="evidence" value="ECO:0007669"/>
    <property type="project" value="InterPro"/>
</dbReference>
<keyword evidence="7" id="KW-1185">Reference proteome</keyword>
<dbReference type="GO" id="GO:0046872">
    <property type="term" value="F:metal ion binding"/>
    <property type="evidence" value="ECO:0007669"/>
    <property type="project" value="InterPro"/>
</dbReference>
<evidence type="ECO:0000256" key="2">
    <source>
        <dbReference type="ARBA" id="ARBA00007261"/>
    </source>
</evidence>
<accession>A0A8E6F0N7</accession>
<dbReference type="Proteomes" id="UP000676194">
    <property type="component" value="Chromosome"/>
</dbReference>
<protein>
    <submittedName>
        <fullName evidence="6">Insulinase family protein</fullName>
    </submittedName>
</protein>
<evidence type="ECO:0000256" key="3">
    <source>
        <dbReference type="RuleBase" id="RU004447"/>
    </source>
</evidence>